<gene>
    <name evidence="1" type="ORF">UFOVP393_79</name>
</gene>
<evidence type="ECO:0000313" key="1">
    <source>
        <dbReference type="EMBL" id="CAB5224439.1"/>
    </source>
</evidence>
<organism evidence="1">
    <name type="scientific">uncultured Caudovirales phage</name>
    <dbReference type="NCBI Taxonomy" id="2100421"/>
    <lineage>
        <taxon>Viruses</taxon>
        <taxon>Duplodnaviria</taxon>
        <taxon>Heunggongvirae</taxon>
        <taxon>Uroviricota</taxon>
        <taxon>Caudoviricetes</taxon>
        <taxon>Peduoviridae</taxon>
        <taxon>Maltschvirus</taxon>
        <taxon>Maltschvirus maltsch</taxon>
    </lineage>
</organism>
<accession>A0A6J7X7K6</accession>
<protein>
    <submittedName>
        <fullName evidence="1">Uncharacterized protein</fullName>
    </submittedName>
</protein>
<sequence>MNECKHRWEQSKFGFRHVPPNYYMYECARCGHVIFAVLKEKNT</sequence>
<proteinExistence type="predicted"/>
<reference evidence="1" key="1">
    <citation type="submission" date="2020-05" db="EMBL/GenBank/DDBJ databases">
        <authorList>
            <person name="Chiriac C."/>
            <person name="Salcher M."/>
            <person name="Ghai R."/>
            <person name="Kavagutti S V."/>
        </authorList>
    </citation>
    <scope>NUCLEOTIDE SEQUENCE</scope>
</reference>
<dbReference type="EMBL" id="LR798335">
    <property type="protein sequence ID" value="CAB5224439.1"/>
    <property type="molecule type" value="Genomic_DNA"/>
</dbReference>
<name>A0A6J7X7K6_9CAUD</name>